<organism evidence="2 3">
    <name type="scientific">Planctomicrobium piriforme</name>
    <dbReference type="NCBI Taxonomy" id="1576369"/>
    <lineage>
        <taxon>Bacteria</taxon>
        <taxon>Pseudomonadati</taxon>
        <taxon>Planctomycetota</taxon>
        <taxon>Planctomycetia</taxon>
        <taxon>Planctomycetales</taxon>
        <taxon>Planctomycetaceae</taxon>
        <taxon>Planctomicrobium</taxon>
    </lineage>
</organism>
<dbReference type="PANTHER" id="PTHR34107:SF1">
    <property type="entry name" value="SLL0198 PROTEIN"/>
    <property type="match status" value="1"/>
</dbReference>
<name>A0A1I3BNG3_9PLAN</name>
<keyword evidence="2" id="KW-0378">Hydrolase</keyword>
<dbReference type="InterPro" id="IPR012296">
    <property type="entry name" value="Nuclease_put_TT1808"/>
</dbReference>
<dbReference type="Pfam" id="PF05685">
    <property type="entry name" value="Uma2"/>
    <property type="match status" value="1"/>
</dbReference>
<dbReference type="RefSeq" id="WP_092047657.1">
    <property type="nucleotide sequence ID" value="NZ_FOQD01000001.1"/>
</dbReference>
<dbReference type="EMBL" id="FOQD01000001">
    <property type="protein sequence ID" value="SFH63321.1"/>
    <property type="molecule type" value="Genomic_DNA"/>
</dbReference>
<dbReference type="Proteomes" id="UP000199518">
    <property type="component" value="Unassembled WGS sequence"/>
</dbReference>
<sequence length="218" mass="23850">MLQATLAGSAMTIEELAARVGAVPLWRIRTDPAPGTATEEDVERIWAVEKQACELLDGVLLEKAASELTSFLGIEIARLLGNWVRTARLGWILGSNGFFWLSEGRLRAPDVSFIGRHQLPNRKLPSKGHVEVAPLLAVEVFSPGNTVRELEQKRAEFFAAGTELFWLVYPDRQEIEVSTSPDSHRLLGRNDTLDGGSVLPGFAVKIGEIFDAAEMGGN</sequence>
<keyword evidence="2" id="KW-0540">Nuclease</keyword>
<dbReference type="InterPro" id="IPR008538">
    <property type="entry name" value="Uma2"/>
</dbReference>
<gene>
    <name evidence="2" type="ORF">SAMN05421753_101530</name>
</gene>
<dbReference type="InterPro" id="IPR011335">
    <property type="entry name" value="Restrct_endonuc-II-like"/>
</dbReference>
<accession>A0A1I3BNG3</accession>
<reference evidence="3" key="1">
    <citation type="submission" date="2016-10" db="EMBL/GenBank/DDBJ databases">
        <authorList>
            <person name="Varghese N."/>
            <person name="Submissions S."/>
        </authorList>
    </citation>
    <scope>NUCLEOTIDE SEQUENCE [LARGE SCALE GENOMIC DNA]</scope>
    <source>
        <strain evidence="3">DSM 26348</strain>
    </source>
</reference>
<dbReference type="AlphaFoldDB" id="A0A1I3BNG3"/>
<evidence type="ECO:0000313" key="2">
    <source>
        <dbReference type="EMBL" id="SFH63321.1"/>
    </source>
</evidence>
<keyword evidence="2" id="KW-0255">Endonuclease</keyword>
<protein>
    <submittedName>
        <fullName evidence="2">Endonuclease, Uma2 family (Restriction endonuclease fold)</fullName>
    </submittedName>
</protein>
<dbReference type="GO" id="GO:0004519">
    <property type="term" value="F:endonuclease activity"/>
    <property type="evidence" value="ECO:0007669"/>
    <property type="project" value="UniProtKB-KW"/>
</dbReference>
<feature type="domain" description="Putative restriction endonuclease" evidence="1">
    <location>
        <begin position="49"/>
        <end position="204"/>
    </location>
</feature>
<dbReference type="PANTHER" id="PTHR34107">
    <property type="entry name" value="SLL0198 PROTEIN-RELATED"/>
    <property type="match status" value="1"/>
</dbReference>
<dbReference type="Gene3D" id="3.90.1570.10">
    <property type="entry name" value="tt1808, chain A"/>
    <property type="match status" value="1"/>
</dbReference>
<dbReference type="OrthoDB" id="1807117at2"/>
<evidence type="ECO:0000259" key="1">
    <source>
        <dbReference type="Pfam" id="PF05685"/>
    </source>
</evidence>
<dbReference type="CDD" id="cd06260">
    <property type="entry name" value="DUF820-like"/>
    <property type="match status" value="1"/>
</dbReference>
<evidence type="ECO:0000313" key="3">
    <source>
        <dbReference type="Proteomes" id="UP000199518"/>
    </source>
</evidence>
<dbReference type="STRING" id="1576369.SAMN05421753_101530"/>
<proteinExistence type="predicted"/>
<keyword evidence="3" id="KW-1185">Reference proteome</keyword>
<dbReference type="SUPFAM" id="SSF52980">
    <property type="entry name" value="Restriction endonuclease-like"/>
    <property type="match status" value="1"/>
</dbReference>